<dbReference type="PROSITE" id="PS51466">
    <property type="entry name" value="PINIT"/>
    <property type="match status" value="1"/>
</dbReference>
<comment type="caution">
    <text evidence="6">The sequence shown here is derived from an EMBL/GenBank/DDBJ whole genome shotgun (WGS) entry which is preliminary data.</text>
</comment>
<dbReference type="Pfam" id="PF14324">
    <property type="entry name" value="PINIT"/>
    <property type="match status" value="1"/>
</dbReference>
<dbReference type="Proteomes" id="UP001328107">
    <property type="component" value="Unassembled WGS sequence"/>
</dbReference>
<dbReference type="GO" id="GO:0000785">
    <property type="term" value="C:chromatin"/>
    <property type="evidence" value="ECO:0007669"/>
    <property type="project" value="TreeGrafter"/>
</dbReference>
<evidence type="ECO:0000256" key="4">
    <source>
        <dbReference type="ARBA" id="ARBA00022786"/>
    </source>
</evidence>
<name>A0AAN5DFE0_9BILA</name>
<comment type="pathway">
    <text evidence="1">Protein modification; protein sumoylation.</text>
</comment>
<dbReference type="AlphaFoldDB" id="A0AAN5DFE0"/>
<dbReference type="PANTHER" id="PTHR10782">
    <property type="entry name" value="ZINC FINGER MIZ DOMAIN-CONTAINING PROTEIN"/>
    <property type="match status" value="1"/>
</dbReference>
<feature type="non-terminal residue" evidence="6">
    <location>
        <position position="1"/>
    </location>
</feature>
<evidence type="ECO:0000313" key="7">
    <source>
        <dbReference type="Proteomes" id="UP001328107"/>
    </source>
</evidence>
<comment type="similarity">
    <text evidence="2">Belongs to the PIAS family.</text>
</comment>
<evidence type="ECO:0000259" key="5">
    <source>
        <dbReference type="PROSITE" id="PS51466"/>
    </source>
</evidence>
<accession>A0AAN5DFE0</accession>
<dbReference type="GO" id="GO:0061665">
    <property type="term" value="F:SUMO ligase activity"/>
    <property type="evidence" value="ECO:0007669"/>
    <property type="project" value="TreeGrafter"/>
</dbReference>
<dbReference type="GO" id="GO:0016925">
    <property type="term" value="P:protein sumoylation"/>
    <property type="evidence" value="ECO:0007669"/>
    <property type="project" value="TreeGrafter"/>
</dbReference>
<dbReference type="GO" id="GO:0006357">
    <property type="term" value="P:regulation of transcription by RNA polymerase II"/>
    <property type="evidence" value="ECO:0007669"/>
    <property type="project" value="TreeGrafter"/>
</dbReference>
<proteinExistence type="inferred from homology"/>
<keyword evidence="3" id="KW-0808">Transferase</keyword>
<evidence type="ECO:0000256" key="2">
    <source>
        <dbReference type="ARBA" id="ARBA00005383"/>
    </source>
</evidence>
<dbReference type="InterPro" id="IPR023321">
    <property type="entry name" value="PINIT"/>
</dbReference>
<keyword evidence="7" id="KW-1185">Reference proteome</keyword>
<dbReference type="PANTHER" id="PTHR10782:SF94">
    <property type="entry name" value="SUPPRESSOR OF VARIEGATION 2-10, ISOFORM I"/>
    <property type="match status" value="1"/>
</dbReference>
<dbReference type="Gene3D" id="2.60.120.780">
    <property type="entry name" value="PINIT domain"/>
    <property type="match status" value="1"/>
</dbReference>
<sequence>PLPFYDPIYALLEPQELQSSVNGNIKTVYCQFTMSPKELAKLSTNEALFPRVEVQLRCFNTTGDIRDIEQADAFPFYCYITLNDLPVTLPDAFTTKKGKEPKRESHPVDITHLVVNSPSDAPYTMRIVWVADQRQWAVAVYLVECVNAEILRNRMVNSHAFEFPYVTMEAIIRKRLGGGDDDEVAIDSLKISLLCPV</sequence>
<feature type="non-terminal residue" evidence="6">
    <location>
        <position position="197"/>
    </location>
</feature>
<protein>
    <recommendedName>
        <fullName evidence="5">PINIT domain-containing protein</fullName>
    </recommendedName>
</protein>
<organism evidence="6 7">
    <name type="scientific">Pristionchus mayeri</name>
    <dbReference type="NCBI Taxonomy" id="1317129"/>
    <lineage>
        <taxon>Eukaryota</taxon>
        <taxon>Metazoa</taxon>
        <taxon>Ecdysozoa</taxon>
        <taxon>Nematoda</taxon>
        <taxon>Chromadorea</taxon>
        <taxon>Rhabditida</taxon>
        <taxon>Rhabditina</taxon>
        <taxon>Diplogasteromorpha</taxon>
        <taxon>Diplogasteroidea</taxon>
        <taxon>Neodiplogasteridae</taxon>
        <taxon>Pristionchus</taxon>
    </lineage>
</organism>
<dbReference type="InterPro" id="IPR038654">
    <property type="entry name" value="PINIT_sf"/>
</dbReference>
<dbReference type="GO" id="GO:0003712">
    <property type="term" value="F:transcription coregulator activity"/>
    <property type="evidence" value="ECO:0007669"/>
    <property type="project" value="TreeGrafter"/>
</dbReference>
<keyword evidence="4" id="KW-0833">Ubl conjugation pathway</keyword>
<feature type="domain" description="PINIT" evidence="5">
    <location>
        <begin position="1"/>
        <end position="146"/>
    </location>
</feature>
<evidence type="ECO:0000256" key="1">
    <source>
        <dbReference type="ARBA" id="ARBA00004718"/>
    </source>
</evidence>
<evidence type="ECO:0000256" key="3">
    <source>
        <dbReference type="ARBA" id="ARBA00022679"/>
    </source>
</evidence>
<evidence type="ECO:0000313" key="6">
    <source>
        <dbReference type="EMBL" id="GMR62541.1"/>
    </source>
</evidence>
<gene>
    <name evidence="6" type="ORF">PMAYCL1PPCAC_32736</name>
</gene>
<dbReference type="EMBL" id="BTRK01000006">
    <property type="protein sequence ID" value="GMR62541.1"/>
    <property type="molecule type" value="Genomic_DNA"/>
</dbReference>
<reference evidence="7" key="1">
    <citation type="submission" date="2022-10" db="EMBL/GenBank/DDBJ databases">
        <title>Genome assembly of Pristionchus species.</title>
        <authorList>
            <person name="Yoshida K."/>
            <person name="Sommer R.J."/>
        </authorList>
    </citation>
    <scope>NUCLEOTIDE SEQUENCE [LARGE SCALE GENOMIC DNA]</scope>
    <source>
        <strain evidence="7">RS5460</strain>
    </source>
</reference>